<feature type="compositionally biased region" description="Low complexity" evidence="1">
    <location>
        <begin position="20"/>
        <end position="33"/>
    </location>
</feature>
<name>A0A392VPT9_9FABA</name>
<evidence type="ECO:0000313" key="3">
    <source>
        <dbReference type="Proteomes" id="UP000265520"/>
    </source>
</evidence>
<feature type="non-terminal residue" evidence="2">
    <location>
        <position position="1"/>
    </location>
</feature>
<feature type="compositionally biased region" description="Basic and acidic residues" evidence="1">
    <location>
        <begin position="7"/>
        <end position="19"/>
    </location>
</feature>
<dbReference type="EMBL" id="LXQA011242161">
    <property type="protein sequence ID" value="MCI90346.1"/>
    <property type="molecule type" value="Genomic_DNA"/>
</dbReference>
<dbReference type="AlphaFoldDB" id="A0A392VPT9"/>
<sequence>ATGSDTSQKENTKTGDNWRRLSTSSPSPRPATSGDLKNGARHHLATSTQNRVF</sequence>
<comment type="caution">
    <text evidence="2">The sequence shown here is derived from an EMBL/GenBank/DDBJ whole genome shotgun (WGS) entry which is preliminary data.</text>
</comment>
<feature type="region of interest" description="Disordered" evidence="1">
    <location>
        <begin position="1"/>
        <end position="53"/>
    </location>
</feature>
<proteinExistence type="predicted"/>
<reference evidence="2 3" key="1">
    <citation type="journal article" date="2018" name="Front. Plant Sci.">
        <title>Red Clover (Trifolium pratense) and Zigzag Clover (T. medium) - A Picture of Genomic Similarities and Differences.</title>
        <authorList>
            <person name="Dluhosova J."/>
            <person name="Istvanek J."/>
            <person name="Nedelnik J."/>
            <person name="Repkova J."/>
        </authorList>
    </citation>
    <scope>NUCLEOTIDE SEQUENCE [LARGE SCALE GENOMIC DNA]</scope>
    <source>
        <strain evidence="3">cv. 10/8</strain>
        <tissue evidence="2">Leaf</tissue>
    </source>
</reference>
<protein>
    <submittedName>
        <fullName evidence="2">Uncharacterized protein</fullName>
    </submittedName>
</protein>
<keyword evidence="3" id="KW-1185">Reference proteome</keyword>
<evidence type="ECO:0000313" key="2">
    <source>
        <dbReference type="EMBL" id="MCI90346.1"/>
    </source>
</evidence>
<evidence type="ECO:0000256" key="1">
    <source>
        <dbReference type="SAM" id="MobiDB-lite"/>
    </source>
</evidence>
<organism evidence="2 3">
    <name type="scientific">Trifolium medium</name>
    <dbReference type="NCBI Taxonomy" id="97028"/>
    <lineage>
        <taxon>Eukaryota</taxon>
        <taxon>Viridiplantae</taxon>
        <taxon>Streptophyta</taxon>
        <taxon>Embryophyta</taxon>
        <taxon>Tracheophyta</taxon>
        <taxon>Spermatophyta</taxon>
        <taxon>Magnoliopsida</taxon>
        <taxon>eudicotyledons</taxon>
        <taxon>Gunneridae</taxon>
        <taxon>Pentapetalae</taxon>
        <taxon>rosids</taxon>
        <taxon>fabids</taxon>
        <taxon>Fabales</taxon>
        <taxon>Fabaceae</taxon>
        <taxon>Papilionoideae</taxon>
        <taxon>50 kb inversion clade</taxon>
        <taxon>NPAAA clade</taxon>
        <taxon>Hologalegina</taxon>
        <taxon>IRL clade</taxon>
        <taxon>Trifolieae</taxon>
        <taxon>Trifolium</taxon>
    </lineage>
</organism>
<dbReference type="Proteomes" id="UP000265520">
    <property type="component" value="Unassembled WGS sequence"/>
</dbReference>
<accession>A0A392VPT9</accession>